<dbReference type="InterPro" id="IPR011335">
    <property type="entry name" value="Restrct_endonuc-II-like"/>
</dbReference>
<proteinExistence type="predicted"/>
<organism evidence="2 3">
    <name type="scientific">Mycolicibacterium gadium</name>
    <name type="common">Mycobacterium gadium</name>
    <dbReference type="NCBI Taxonomy" id="1794"/>
    <lineage>
        <taxon>Bacteria</taxon>
        <taxon>Bacillati</taxon>
        <taxon>Actinomycetota</taxon>
        <taxon>Actinomycetes</taxon>
        <taxon>Mycobacteriales</taxon>
        <taxon>Mycobacteriaceae</taxon>
        <taxon>Mycolicibacterium</taxon>
    </lineage>
</organism>
<name>A0ABT6GSQ3_MYCGU</name>
<dbReference type="Proteomes" id="UP001154266">
    <property type="component" value="Unassembled WGS sequence"/>
</dbReference>
<dbReference type="SUPFAM" id="SSF52980">
    <property type="entry name" value="Restriction endonuclease-like"/>
    <property type="match status" value="1"/>
</dbReference>
<gene>
    <name evidence="2" type="ORF">MNO81_14950</name>
</gene>
<reference evidence="2" key="1">
    <citation type="journal article" date="2023" name="Environ. Microbiol.">
        <title>The 2-methylpropene degradation pathway in Mycobacteriaceae family strains.</title>
        <authorList>
            <person name="Helbich S."/>
            <person name="Barrantes I."/>
            <person name="Dos Anjos Borges L.G."/>
            <person name="Pieper D.H."/>
            <person name="Vainshtein Y."/>
            <person name="Sohn K."/>
            <person name="Engesser K.H."/>
        </authorList>
    </citation>
    <scope>NUCLEOTIDE SEQUENCE</scope>
    <source>
        <strain evidence="2">IBE100</strain>
    </source>
</reference>
<evidence type="ECO:0000313" key="3">
    <source>
        <dbReference type="Proteomes" id="UP001154266"/>
    </source>
</evidence>
<protein>
    <submittedName>
        <fullName evidence="2">DUF559 domain-containing protein</fullName>
    </submittedName>
</protein>
<dbReference type="InterPro" id="IPR007569">
    <property type="entry name" value="DUF559"/>
</dbReference>
<comment type="caution">
    <text evidence="2">The sequence shown here is derived from an EMBL/GenBank/DDBJ whole genome shotgun (WGS) entry which is preliminary data.</text>
</comment>
<feature type="domain" description="DUF559" evidence="1">
    <location>
        <begin position="217"/>
        <end position="274"/>
    </location>
</feature>
<dbReference type="Gene3D" id="3.40.960.10">
    <property type="entry name" value="VSR Endonuclease"/>
    <property type="match status" value="1"/>
</dbReference>
<dbReference type="EMBL" id="JAKZMO010000011">
    <property type="protein sequence ID" value="MDG5484095.1"/>
    <property type="molecule type" value="Genomic_DNA"/>
</dbReference>
<sequence>MNETLRLFLGQEAVARGDLTARELRTHYRRVYQNVYLSKSSELTAADRARAAWLWCRGEATLVGLSAAAIYGTKWIDAHNAAEICRQDRRHPRGIKVRTFELPPDDVCWVDNMRLTTPARTAFDIGRSWLPDRSIPIIDALIQATKIDVTEVSALRRRRDGVHGLRRLEHALALVDGGAESPQESRVRLILVRAGLPKPQTQICFAIEGADKRIRVDMGWPEWKVAVEYDGVQHWTDAGQRSWDIDRIAILESLGWAVVRVSAEMLTRPHVIVERVGSKLRRAGWS</sequence>
<evidence type="ECO:0000259" key="1">
    <source>
        <dbReference type="Pfam" id="PF04480"/>
    </source>
</evidence>
<dbReference type="RefSeq" id="WP_278221732.1">
    <property type="nucleotide sequence ID" value="NZ_JAKZMO010000011.1"/>
</dbReference>
<accession>A0ABT6GSQ3</accession>
<dbReference type="Pfam" id="PF04480">
    <property type="entry name" value="DUF559"/>
    <property type="match status" value="1"/>
</dbReference>
<evidence type="ECO:0000313" key="2">
    <source>
        <dbReference type="EMBL" id="MDG5484095.1"/>
    </source>
</evidence>
<keyword evidence="3" id="KW-1185">Reference proteome</keyword>